<gene>
    <name evidence="1" type="ORF">SPARVUS_LOCUS3396734</name>
</gene>
<sequence>MTCQSAPGLEFSFKDTIDSNNPKEIRIIIFKQMMFLSHMPLVPFSLAFLSLGKDTRAP</sequence>
<evidence type="ECO:0000313" key="2">
    <source>
        <dbReference type="Proteomes" id="UP001162483"/>
    </source>
</evidence>
<dbReference type="Proteomes" id="UP001162483">
    <property type="component" value="Unassembled WGS sequence"/>
</dbReference>
<name>A0ABN9BR26_9NEOB</name>
<keyword evidence="2" id="KW-1185">Reference proteome</keyword>
<organism evidence="1 2">
    <name type="scientific">Staurois parvus</name>
    <dbReference type="NCBI Taxonomy" id="386267"/>
    <lineage>
        <taxon>Eukaryota</taxon>
        <taxon>Metazoa</taxon>
        <taxon>Chordata</taxon>
        <taxon>Craniata</taxon>
        <taxon>Vertebrata</taxon>
        <taxon>Euteleostomi</taxon>
        <taxon>Amphibia</taxon>
        <taxon>Batrachia</taxon>
        <taxon>Anura</taxon>
        <taxon>Neobatrachia</taxon>
        <taxon>Ranoidea</taxon>
        <taxon>Ranidae</taxon>
        <taxon>Staurois</taxon>
    </lineage>
</organism>
<protein>
    <submittedName>
        <fullName evidence="1">Uncharacterized protein</fullName>
    </submittedName>
</protein>
<accession>A0ABN9BR26</accession>
<proteinExistence type="predicted"/>
<dbReference type="EMBL" id="CATNWA010005279">
    <property type="protein sequence ID" value="CAI9549722.1"/>
    <property type="molecule type" value="Genomic_DNA"/>
</dbReference>
<comment type="caution">
    <text evidence="1">The sequence shown here is derived from an EMBL/GenBank/DDBJ whole genome shotgun (WGS) entry which is preliminary data.</text>
</comment>
<reference evidence="1" key="1">
    <citation type="submission" date="2023-05" db="EMBL/GenBank/DDBJ databases">
        <authorList>
            <person name="Stuckert A."/>
        </authorList>
    </citation>
    <scope>NUCLEOTIDE SEQUENCE</scope>
</reference>
<evidence type="ECO:0000313" key="1">
    <source>
        <dbReference type="EMBL" id="CAI9549722.1"/>
    </source>
</evidence>